<evidence type="ECO:0000313" key="3">
    <source>
        <dbReference type="Proteomes" id="UP000277580"/>
    </source>
</evidence>
<name>A0A3N4KX80_9PEZI</name>
<proteinExistence type="predicted"/>
<keyword evidence="3" id="KW-1185">Reference proteome</keyword>
<reference evidence="2 3" key="1">
    <citation type="journal article" date="2018" name="Nat. Ecol. Evol.">
        <title>Pezizomycetes genomes reveal the molecular basis of ectomycorrhizal truffle lifestyle.</title>
        <authorList>
            <person name="Murat C."/>
            <person name="Payen T."/>
            <person name="Noel B."/>
            <person name="Kuo A."/>
            <person name="Morin E."/>
            <person name="Chen J."/>
            <person name="Kohler A."/>
            <person name="Krizsan K."/>
            <person name="Balestrini R."/>
            <person name="Da Silva C."/>
            <person name="Montanini B."/>
            <person name="Hainaut M."/>
            <person name="Levati E."/>
            <person name="Barry K.W."/>
            <person name="Belfiori B."/>
            <person name="Cichocki N."/>
            <person name="Clum A."/>
            <person name="Dockter R.B."/>
            <person name="Fauchery L."/>
            <person name="Guy J."/>
            <person name="Iotti M."/>
            <person name="Le Tacon F."/>
            <person name="Lindquist E.A."/>
            <person name="Lipzen A."/>
            <person name="Malagnac F."/>
            <person name="Mello A."/>
            <person name="Molinier V."/>
            <person name="Miyauchi S."/>
            <person name="Poulain J."/>
            <person name="Riccioni C."/>
            <person name="Rubini A."/>
            <person name="Sitrit Y."/>
            <person name="Splivallo R."/>
            <person name="Traeger S."/>
            <person name="Wang M."/>
            <person name="Zifcakova L."/>
            <person name="Wipf D."/>
            <person name="Zambonelli A."/>
            <person name="Paolocci F."/>
            <person name="Nowrousian M."/>
            <person name="Ottonello S."/>
            <person name="Baldrian P."/>
            <person name="Spatafora J.W."/>
            <person name="Henrissat B."/>
            <person name="Nagy L.G."/>
            <person name="Aury J.M."/>
            <person name="Wincker P."/>
            <person name="Grigoriev I.V."/>
            <person name="Bonfante P."/>
            <person name="Martin F.M."/>
        </authorList>
    </citation>
    <scope>NUCLEOTIDE SEQUENCE [LARGE SCALE GENOMIC DNA]</scope>
    <source>
        <strain evidence="2 3">CCBAS932</strain>
    </source>
</reference>
<dbReference type="EMBL" id="ML119114">
    <property type="protein sequence ID" value="RPB15173.1"/>
    <property type="molecule type" value="Genomic_DNA"/>
</dbReference>
<accession>A0A3N4KX80</accession>
<dbReference type="InterPro" id="IPR010987">
    <property type="entry name" value="Glutathione-S-Trfase_C-like"/>
</dbReference>
<protein>
    <recommendedName>
        <fullName evidence="1">GST C-terminal domain-containing protein</fullName>
    </recommendedName>
</protein>
<dbReference type="Pfam" id="PF17172">
    <property type="entry name" value="GST_N_4"/>
    <property type="match status" value="1"/>
</dbReference>
<gene>
    <name evidence="2" type="ORF">P167DRAFT_483078</name>
</gene>
<dbReference type="InterPro" id="IPR036282">
    <property type="entry name" value="Glutathione-S-Trfase_C_sf"/>
</dbReference>
<dbReference type="PANTHER" id="PTHR12289:SF41">
    <property type="entry name" value="FAILED AXON CONNECTIONS-RELATED"/>
    <property type="match status" value="1"/>
</dbReference>
<dbReference type="GO" id="GO:0005737">
    <property type="term" value="C:cytoplasm"/>
    <property type="evidence" value="ECO:0007669"/>
    <property type="project" value="TreeGrafter"/>
</dbReference>
<dbReference type="PROSITE" id="PS50405">
    <property type="entry name" value="GST_CTER"/>
    <property type="match status" value="1"/>
</dbReference>
<dbReference type="OrthoDB" id="5809458at2759"/>
<dbReference type="InParanoid" id="A0A3N4KX80"/>
<dbReference type="SUPFAM" id="SSF47616">
    <property type="entry name" value="GST C-terminal domain-like"/>
    <property type="match status" value="1"/>
</dbReference>
<dbReference type="InterPro" id="IPR050931">
    <property type="entry name" value="Mito_Protein_Transport_Metaxin"/>
</dbReference>
<evidence type="ECO:0000313" key="2">
    <source>
        <dbReference type="EMBL" id="RPB15173.1"/>
    </source>
</evidence>
<dbReference type="PANTHER" id="PTHR12289">
    <property type="entry name" value="METAXIN RELATED"/>
    <property type="match status" value="1"/>
</dbReference>
<evidence type="ECO:0000259" key="1">
    <source>
        <dbReference type="PROSITE" id="PS50405"/>
    </source>
</evidence>
<dbReference type="Proteomes" id="UP000277580">
    <property type="component" value="Unassembled WGS sequence"/>
</dbReference>
<dbReference type="AlphaFoldDB" id="A0A3N4KX80"/>
<dbReference type="SFLD" id="SFLDS00019">
    <property type="entry name" value="Glutathione_Transferase_(cytos"/>
    <property type="match status" value="1"/>
</dbReference>
<organism evidence="2 3">
    <name type="scientific">Morchella conica CCBAS932</name>
    <dbReference type="NCBI Taxonomy" id="1392247"/>
    <lineage>
        <taxon>Eukaryota</taxon>
        <taxon>Fungi</taxon>
        <taxon>Dikarya</taxon>
        <taxon>Ascomycota</taxon>
        <taxon>Pezizomycotina</taxon>
        <taxon>Pezizomycetes</taxon>
        <taxon>Pezizales</taxon>
        <taxon>Morchellaceae</taxon>
        <taxon>Morchella</taxon>
    </lineage>
</organism>
<dbReference type="InterPro" id="IPR012336">
    <property type="entry name" value="Thioredoxin-like_fold"/>
</dbReference>
<sequence length="254" mass="29208">MSTRINFYGFPQPVNGPSPSGYCQKLETFLRATGFTDYTLRTVQPISAPKGKLPYIELFKDGEKTDTIADSHFIVRELIEKGVVPDPDSRLTAAQRADTRAWQAWTEELLYPVVVYQRWCIPTNFYASRSILPGPWPLQWLFGFYLKRNITNAMWANGFGRHSDEERERLVREWAEGLEARLEGTEFFHGSEPTLIDMILCGFLQNAIGQPGNPELLKLVLGSERLKKYTAVLTRKWFPEYEGVLEVVSKRHED</sequence>
<feature type="domain" description="GST C-terminal" evidence="1">
    <location>
        <begin position="92"/>
        <end position="254"/>
    </location>
</feature>
<dbReference type="SFLD" id="SFLDG01180">
    <property type="entry name" value="SUF1"/>
    <property type="match status" value="1"/>
</dbReference>
<dbReference type="InterPro" id="IPR040079">
    <property type="entry name" value="Glutathione_S-Trfase"/>
</dbReference>
<dbReference type="STRING" id="1392247.A0A3N4KX80"/>